<dbReference type="AlphaFoldDB" id="A0A556UYS4"/>
<proteinExistence type="predicted"/>
<evidence type="ECO:0000313" key="3">
    <source>
        <dbReference type="Proteomes" id="UP000319801"/>
    </source>
</evidence>
<reference evidence="2 3" key="1">
    <citation type="journal article" date="2019" name="Genome Biol. Evol.">
        <title>Whole-Genome Sequencing of the Giant Devil Catfish, Bagarius yarrelli.</title>
        <authorList>
            <person name="Jiang W."/>
            <person name="Lv Y."/>
            <person name="Cheng L."/>
            <person name="Yang K."/>
            <person name="Chao B."/>
            <person name="Wang X."/>
            <person name="Li Y."/>
            <person name="Pan X."/>
            <person name="You X."/>
            <person name="Zhang Y."/>
            <person name="Yang J."/>
            <person name="Li J."/>
            <person name="Zhang X."/>
            <person name="Liu S."/>
            <person name="Sun C."/>
            <person name="Yang J."/>
            <person name="Shi Q."/>
        </authorList>
    </citation>
    <scope>NUCLEOTIDE SEQUENCE [LARGE SCALE GENOMIC DNA]</scope>
    <source>
        <strain evidence="2">JWS20170419001</strain>
        <tissue evidence="2">Muscle</tissue>
    </source>
</reference>
<dbReference type="Proteomes" id="UP000319801">
    <property type="component" value="Unassembled WGS sequence"/>
</dbReference>
<keyword evidence="1" id="KW-0812">Transmembrane</keyword>
<organism evidence="2 3">
    <name type="scientific">Bagarius yarrelli</name>
    <name type="common">Goonch</name>
    <name type="synonym">Bagrus yarrelli</name>
    <dbReference type="NCBI Taxonomy" id="175774"/>
    <lineage>
        <taxon>Eukaryota</taxon>
        <taxon>Metazoa</taxon>
        <taxon>Chordata</taxon>
        <taxon>Craniata</taxon>
        <taxon>Vertebrata</taxon>
        <taxon>Euteleostomi</taxon>
        <taxon>Actinopterygii</taxon>
        <taxon>Neopterygii</taxon>
        <taxon>Teleostei</taxon>
        <taxon>Ostariophysi</taxon>
        <taxon>Siluriformes</taxon>
        <taxon>Sisoridae</taxon>
        <taxon>Sisorinae</taxon>
        <taxon>Bagarius</taxon>
    </lineage>
</organism>
<accession>A0A556UYS4</accession>
<keyword evidence="1" id="KW-0472">Membrane</keyword>
<dbReference type="EMBL" id="VCAZ01000079">
    <property type="protein sequence ID" value="TSP79473.1"/>
    <property type="molecule type" value="Genomic_DNA"/>
</dbReference>
<comment type="caution">
    <text evidence="2">The sequence shown here is derived from an EMBL/GenBank/DDBJ whole genome shotgun (WGS) entry which is preliminary data.</text>
</comment>
<keyword evidence="1" id="KW-1133">Transmembrane helix</keyword>
<name>A0A556UYS4_BAGYA</name>
<gene>
    <name evidence="2" type="ORF">Baya_10347</name>
</gene>
<sequence length="197" mass="22501">MHLLCRVNGSGVSETVHTVRLRPLRSHARPKLFTRSSDLERSASEGGCAERARAPVSVRMILRDNFTKKKPLTDLETVRAKRRSKEKETLTTRNKYFNPFGRRLEPLRLYRFARICSIFFLFVWITVVLVSEVSSGAVALRGLYFIIKSKELSRSNVAEQSHHAHAPSCRAQRNCWLTAKSDRRGEQGRGMPAARAY</sequence>
<evidence type="ECO:0000256" key="1">
    <source>
        <dbReference type="SAM" id="Phobius"/>
    </source>
</evidence>
<feature type="transmembrane region" description="Helical" evidence="1">
    <location>
        <begin position="112"/>
        <end position="131"/>
    </location>
</feature>
<keyword evidence="3" id="KW-1185">Reference proteome</keyword>
<protein>
    <submittedName>
        <fullName evidence="2">Uncharacterized protein</fullName>
    </submittedName>
</protein>
<evidence type="ECO:0000313" key="2">
    <source>
        <dbReference type="EMBL" id="TSP79473.1"/>
    </source>
</evidence>